<gene>
    <name evidence="8" type="ORF">N7505_001447</name>
</gene>
<evidence type="ECO:0000256" key="5">
    <source>
        <dbReference type="ARBA" id="ARBA00023242"/>
    </source>
</evidence>
<evidence type="ECO:0000256" key="3">
    <source>
        <dbReference type="ARBA" id="ARBA00022771"/>
    </source>
</evidence>
<evidence type="ECO:0000256" key="4">
    <source>
        <dbReference type="ARBA" id="ARBA00022833"/>
    </source>
</evidence>
<keyword evidence="2" id="KW-0479">Metal-binding</keyword>
<evidence type="ECO:0000313" key="9">
    <source>
        <dbReference type="Proteomes" id="UP001220256"/>
    </source>
</evidence>
<dbReference type="InterPro" id="IPR008906">
    <property type="entry name" value="HATC_C_dom"/>
</dbReference>
<keyword evidence="3" id="KW-0863">Zinc-finger</keyword>
<evidence type="ECO:0000256" key="1">
    <source>
        <dbReference type="ARBA" id="ARBA00004123"/>
    </source>
</evidence>
<name>A0ABQ8WWP4_PENCH</name>
<keyword evidence="9" id="KW-1185">Reference proteome</keyword>
<organism evidence="8 9">
    <name type="scientific">Penicillium chrysogenum</name>
    <name type="common">Penicillium notatum</name>
    <dbReference type="NCBI Taxonomy" id="5076"/>
    <lineage>
        <taxon>Eukaryota</taxon>
        <taxon>Fungi</taxon>
        <taxon>Dikarya</taxon>
        <taxon>Ascomycota</taxon>
        <taxon>Pezizomycotina</taxon>
        <taxon>Eurotiomycetes</taxon>
        <taxon>Eurotiomycetidae</taxon>
        <taxon>Eurotiales</taxon>
        <taxon>Aspergillaceae</taxon>
        <taxon>Penicillium</taxon>
        <taxon>Penicillium chrysogenum species complex</taxon>
    </lineage>
</organism>
<comment type="subcellular location">
    <subcellularLocation>
        <location evidence="1">Nucleus</location>
    </subcellularLocation>
</comment>
<dbReference type="InterPro" id="IPR052035">
    <property type="entry name" value="ZnF_BED_domain_contain"/>
</dbReference>
<evidence type="ECO:0000313" key="8">
    <source>
        <dbReference type="EMBL" id="KAJ5283467.1"/>
    </source>
</evidence>
<evidence type="ECO:0000259" key="7">
    <source>
        <dbReference type="Pfam" id="PF05699"/>
    </source>
</evidence>
<dbReference type="PANTHER" id="PTHR46481:SF10">
    <property type="entry name" value="ZINC FINGER BED DOMAIN-CONTAINING PROTEIN 39"/>
    <property type="match status" value="1"/>
</dbReference>
<dbReference type="SUPFAM" id="SSF53098">
    <property type="entry name" value="Ribonuclease H-like"/>
    <property type="match status" value="1"/>
</dbReference>
<dbReference type="InterPro" id="IPR012337">
    <property type="entry name" value="RNaseH-like_sf"/>
</dbReference>
<reference evidence="8 9" key="1">
    <citation type="journal article" date="2023" name="IMA Fungus">
        <title>Comparative genomic study of the Penicillium genus elucidates a diverse pangenome and 15 lateral gene transfer events.</title>
        <authorList>
            <person name="Petersen C."/>
            <person name="Sorensen T."/>
            <person name="Nielsen M.R."/>
            <person name="Sondergaard T.E."/>
            <person name="Sorensen J.L."/>
            <person name="Fitzpatrick D.A."/>
            <person name="Frisvad J.C."/>
            <person name="Nielsen K.L."/>
        </authorList>
    </citation>
    <scope>NUCLEOTIDE SEQUENCE [LARGE SCALE GENOMIC DNA]</scope>
    <source>
        <strain evidence="8 9">IBT 3361</strain>
    </source>
</reference>
<feature type="domain" description="HAT C-terminal dimerisation" evidence="7">
    <location>
        <begin position="618"/>
        <end position="648"/>
    </location>
</feature>
<dbReference type="Pfam" id="PF05699">
    <property type="entry name" value="Dimer_Tnp_hAT"/>
    <property type="match status" value="1"/>
</dbReference>
<proteinExistence type="predicted"/>
<comment type="caution">
    <text evidence="8">The sequence shown here is derived from an EMBL/GenBank/DDBJ whole genome shotgun (WGS) entry which is preliminary data.</text>
</comment>
<evidence type="ECO:0000256" key="2">
    <source>
        <dbReference type="ARBA" id="ARBA00022723"/>
    </source>
</evidence>
<accession>A0ABQ8WWP4</accession>
<keyword evidence="4" id="KW-0862">Zinc</keyword>
<dbReference type="PANTHER" id="PTHR46481">
    <property type="entry name" value="ZINC FINGER BED DOMAIN-CONTAINING PROTEIN 4"/>
    <property type="match status" value="1"/>
</dbReference>
<evidence type="ECO:0000256" key="6">
    <source>
        <dbReference type="SAM" id="MobiDB-lite"/>
    </source>
</evidence>
<dbReference type="EMBL" id="JAPVEB010000001">
    <property type="protein sequence ID" value="KAJ5283467.1"/>
    <property type="molecule type" value="Genomic_DNA"/>
</dbReference>
<keyword evidence="5" id="KW-0539">Nucleus</keyword>
<feature type="region of interest" description="Disordered" evidence="6">
    <location>
        <begin position="1"/>
        <end position="43"/>
    </location>
</feature>
<dbReference type="Proteomes" id="UP001220256">
    <property type="component" value="Unassembled WGS sequence"/>
</dbReference>
<sequence length="669" mass="76700">MRTRQKRLNYRVLNDESDGESLPENQTEKSNESSEPPSNLTRTLPTCQKDAVILANIPDCELLPSESVSQVLVSQGNSKDAGTSITSHVSFRWCKRPAPATEWILGYFETTAVDCPWVIKRTNKRRLADRGICYSQRQNTTSNMKTHLAKHGIYCPTSSTQPAEMGPDIRSFMSEVLERNAIRWIVTDMEAFTTVESPEFQQMFQDIPGIEPPFTSRHTLRDRIMQEFAIQRTNLKNELTLTCKTIALSLDIWTSQNHLPILGIIGHWLTDEFEYRERLLEFTELQGIIDKLISIIGDNASNNEAMASELYFSLSDRPRVEDAMPAPLYRELDSYVRCLAHVLNLIVKDILRNLGSGTMEQAQVACDRLQTGNSISDHSAIGRLRVLALWINRSPQRRQKWKEIYRLNNLPDKFVAYDVTTRWNSTFRMELPPFTLQDWSRLEQIHTVLHKFNELTLFILKRNPQINLAVPIYYELHELLDDVTEGNGDFAKLDRDIIAAVKEGMTKYEKCYSIMDDCDTYYTALVLDPRVKGEMVLRELQDSNAGTMILKVIRTNLHQVYAASNPEHDAAASKSSFLQHSDLESRMRKKLQARDPPLSDIEKYFDTPPISVADITGQNWLCNWWKMHKGEYPRMAVAARDYLTIPASDLLLREPLVQRGMCQASGDIL</sequence>
<protein>
    <recommendedName>
        <fullName evidence="7">HAT C-terminal dimerisation domain-containing protein</fullName>
    </recommendedName>
</protein>